<accession>A0ACC0RSD7</accession>
<reference evidence="1 2" key="1">
    <citation type="journal article" date="2006" name="Science">
        <title>The genome of black cottonwood, Populus trichocarpa (Torr. &amp; Gray).</title>
        <authorList>
            <person name="Tuskan G.A."/>
            <person name="Difazio S."/>
            <person name="Jansson S."/>
            <person name="Bohlmann J."/>
            <person name="Grigoriev I."/>
            <person name="Hellsten U."/>
            <person name="Putnam N."/>
            <person name="Ralph S."/>
            <person name="Rombauts S."/>
            <person name="Salamov A."/>
            <person name="Schein J."/>
            <person name="Sterck L."/>
            <person name="Aerts A."/>
            <person name="Bhalerao R.R."/>
            <person name="Bhalerao R.P."/>
            <person name="Blaudez D."/>
            <person name="Boerjan W."/>
            <person name="Brun A."/>
            <person name="Brunner A."/>
            <person name="Busov V."/>
            <person name="Campbell M."/>
            <person name="Carlson J."/>
            <person name="Chalot M."/>
            <person name="Chapman J."/>
            <person name="Chen G.L."/>
            <person name="Cooper D."/>
            <person name="Coutinho P.M."/>
            <person name="Couturier J."/>
            <person name="Covert S."/>
            <person name="Cronk Q."/>
            <person name="Cunningham R."/>
            <person name="Davis J."/>
            <person name="Degroeve S."/>
            <person name="Dejardin A."/>
            <person name="Depamphilis C."/>
            <person name="Detter J."/>
            <person name="Dirks B."/>
            <person name="Dubchak I."/>
            <person name="Duplessis S."/>
            <person name="Ehlting J."/>
            <person name="Ellis B."/>
            <person name="Gendler K."/>
            <person name="Goodstein D."/>
            <person name="Gribskov M."/>
            <person name="Grimwood J."/>
            <person name="Groover A."/>
            <person name="Gunter L."/>
            <person name="Hamberger B."/>
            <person name="Heinze B."/>
            <person name="Helariutta Y."/>
            <person name="Henrissat B."/>
            <person name="Holligan D."/>
            <person name="Holt R."/>
            <person name="Huang W."/>
            <person name="Islam-Faridi N."/>
            <person name="Jones S."/>
            <person name="Jones-Rhoades M."/>
            <person name="Jorgensen R."/>
            <person name="Joshi C."/>
            <person name="Kangasjarvi J."/>
            <person name="Karlsson J."/>
            <person name="Kelleher C."/>
            <person name="Kirkpatrick R."/>
            <person name="Kirst M."/>
            <person name="Kohler A."/>
            <person name="Kalluri U."/>
            <person name="Larimer F."/>
            <person name="Leebens-Mack J."/>
            <person name="Leple J.C."/>
            <person name="Locascio P."/>
            <person name="Lou Y."/>
            <person name="Lucas S."/>
            <person name="Martin F."/>
            <person name="Montanini B."/>
            <person name="Napoli C."/>
            <person name="Nelson D.R."/>
            <person name="Nelson C."/>
            <person name="Nieminen K."/>
            <person name="Nilsson O."/>
            <person name="Pereda V."/>
            <person name="Peter G."/>
            <person name="Philippe R."/>
            <person name="Pilate G."/>
            <person name="Poliakov A."/>
            <person name="Razumovskaya J."/>
            <person name="Richardson P."/>
            <person name="Rinaldi C."/>
            <person name="Ritland K."/>
            <person name="Rouze P."/>
            <person name="Ryaboy D."/>
            <person name="Schmutz J."/>
            <person name="Schrader J."/>
            <person name="Segerman B."/>
            <person name="Shin H."/>
            <person name="Siddiqui A."/>
            <person name="Sterky F."/>
            <person name="Terry A."/>
            <person name="Tsai C.J."/>
            <person name="Uberbacher E."/>
            <person name="Unneberg P."/>
            <person name="Vahala J."/>
            <person name="Wall K."/>
            <person name="Wessler S."/>
            <person name="Yang G."/>
            <person name="Yin T."/>
            <person name="Douglas C."/>
            <person name="Marra M."/>
            <person name="Sandberg G."/>
            <person name="Van de Peer Y."/>
            <person name="Rokhsar D."/>
        </authorList>
    </citation>
    <scope>NUCLEOTIDE SEQUENCE [LARGE SCALE GENOMIC DNA]</scope>
    <source>
        <strain evidence="2">cv. Nisqually</strain>
    </source>
</reference>
<dbReference type="EMBL" id="CM009305">
    <property type="protein sequence ID" value="KAI9380158.1"/>
    <property type="molecule type" value="Genomic_DNA"/>
</dbReference>
<evidence type="ECO:0000313" key="1">
    <source>
        <dbReference type="EMBL" id="KAI9380158.1"/>
    </source>
</evidence>
<keyword evidence="2" id="KW-1185">Reference proteome</keyword>
<evidence type="ECO:0000313" key="2">
    <source>
        <dbReference type="Proteomes" id="UP000006729"/>
    </source>
</evidence>
<organism evidence="1 2">
    <name type="scientific">Populus trichocarpa</name>
    <name type="common">Western balsam poplar</name>
    <name type="synonym">Populus balsamifera subsp. trichocarpa</name>
    <dbReference type="NCBI Taxonomy" id="3694"/>
    <lineage>
        <taxon>Eukaryota</taxon>
        <taxon>Viridiplantae</taxon>
        <taxon>Streptophyta</taxon>
        <taxon>Embryophyta</taxon>
        <taxon>Tracheophyta</taxon>
        <taxon>Spermatophyta</taxon>
        <taxon>Magnoliopsida</taxon>
        <taxon>eudicotyledons</taxon>
        <taxon>Gunneridae</taxon>
        <taxon>Pentapetalae</taxon>
        <taxon>rosids</taxon>
        <taxon>fabids</taxon>
        <taxon>Malpighiales</taxon>
        <taxon>Salicaceae</taxon>
        <taxon>Saliceae</taxon>
        <taxon>Populus</taxon>
    </lineage>
</organism>
<dbReference type="Proteomes" id="UP000006729">
    <property type="component" value="Chromosome 16"/>
</dbReference>
<name>A0ACC0RSD7_POPTR</name>
<comment type="caution">
    <text evidence="1">The sequence shown here is derived from an EMBL/GenBank/DDBJ whole genome shotgun (WGS) entry which is preliminary data.</text>
</comment>
<gene>
    <name evidence="1" type="ORF">POPTR_016G042250v4</name>
</gene>
<sequence>MAAEHENPNSSNLPAESSAFVTDDELMIDNTSPIPLAIPPSIPAVPPNALILTVPPRPLVPFPIRPPGVQSGEIRTSDSDSDQNQLRPTGTILGSTGGYEVSEAIQRTQEKAMQELMMKWSAAALAVPTNDMAVRTHRRRLGEPVTRFGERETERRDRLRMLMARLDSKGQLEKLMKAHVEEEAASTALAKDAEEGMVQYPFYTEGSKELLDARIDDPDEGGDEDADIDLALKQAESLSLNSSELGDDQPLSGCTFSRDGEMLATFGFFFFHHMTYHIWQHGHSFLLGQYPITYKVKYDSLSGVAKIWRVPQVTKFSTLKGDTECATDVAFSLVHNHLATASADQTARLWNTDGSLLKKFEGHLDRLAQIGFHPSGKYLGTASFDKTWRLRYRFWYGAASSRRSQSTMALEGHVKPVLGISFSPFGYHAATGSEDNICWISYQPTQILYPKFEPQEGCYLVTSSYDMTAKVWSGRYFKPVKTLSAHEAKVTSLNINAGNFPNLDKAYGLTMFPCHSCSAIYSIIIRCHLCLCAKGWLALSGDHLNYGHHIATISHDRTIKLYTSRSNDKHAMEVE</sequence>
<protein>
    <submittedName>
        <fullName evidence="1">Uncharacterized protein</fullName>
    </submittedName>
</protein>
<proteinExistence type="predicted"/>